<organism evidence="4 6">
    <name type="scientific">Pseudomonas amygdali pv. eriobotryae</name>
    <dbReference type="NCBI Taxonomy" id="129137"/>
    <lineage>
        <taxon>Bacteria</taxon>
        <taxon>Pseudomonadati</taxon>
        <taxon>Pseudomonadota</taxon>
        <taxon>Gammaproteobacteria</taxon>
        <taxon>Pseudomonadales</taxon>
        <taxon>Pseudomonadaceae</taxon>
        <taxon>Pseudomonas</taxon>
        <taxon>Pseudomonas amygdali</taxon>
    </lineage>
</organism>
<dbReference type="PATRIC" id="fig|129137.4.peg.3864"/>
<dbReference type="Proteomes" id="UP000272627">
    <property type="component" value="Unassembled WGS sequence"/>
</dbReference>
<dbReference type="AlphaFoldDB" id="A0A0P9Q340"/>
<dbReference type="Gene3D" id="3.40.50.300">
    <property type="entry name" value="P-loop containing nucleotide triphosphate hydrolases"/>
    <property type="match status" value="1"/>
</dbReference>
<keyword evidence="2" id="KW-1133">Transmembrane helix</keyword>
<dbReference type="InterPro" id="IPR027417">
    <property type="entry name" value="P-loop_NTPase"/>
</dbReference>
<feature type="domain" description="Zona occludens toxin N-terminal" evidence="3">
    <location>
        <begin position="37"/>
        <end position="230"/>
    </location>
</feature>
<gene>
    <name evidence="4" type="ORF">ALO70_02669</name>
    <name evidence="5" type="ORF">ALQ86_02374</name>
</gene>
<comment type="caution">
    <text evidence="4">The sequence shown here is derived from an EMBL/GenBank/DDBJ whole genome shotgun (WGS) entry which is preliminary data.</text>
</comment>
<reference evidence="5 7" key="2">
    <citation type="submission" date="2018-08" db="EMBL/GenBank/DDBJ databases">
        <title>Recombination of ecologically and evolutionarily significant loci maintains genetic cohesion in the Pseudomonas syringae species complex.</title>
        <authorList>
            <person name="Dillon M."/>
            <person name="Thakur S."/>
            <person name="Almeida R.N.D."/>
            <person name="Weir B.S."/>
            <person name="Guttman D.S."/>
        </authorList>
    </citation>
    <scope>NUCLEOTIDE SEQUENCE [LARGE SCALE GENOMIC DNA]</scope>
    <source>
        <strain evidence="5 7">ICMP 8636</strain>
    </source>
</reference>
<name>A0A0P9Q340_PSEA0</name>
<dbReference type="EMBL" id="LJQI01000383">
    <property type="protein sequence ID" value="KPX21654.1"/>
    <property type="molecule type" value="Genomic_DNA"/>
</dbReference>
<evidence type="ECO:0000313" key="5">
    <source>
        <dbReference type="EMBL" id="RML96390.1"/>
    </source>
</evidence>
<evidence type="ECO:0000256" key="2">
    <source>
        <dbReference type="SAM" id="Phobius"/>
    </source>
</evidence>
<feature type="transmembrane region" description="Helical" evidence="2">
    <location>
        <begin position="242"/>
        <end position="265"/>
    </location>
</feature>
<keyword evidence="2" id="KW-0472">Membrane</keyword>
<sequence>MFEYIVLRIHCACIACWYEQGWQQNKHEMDTEGVGRMLFLRTGLPGSGKTLNTIKEIDYEHAADPDNPLLRLHKDHDYPNLPPRTIYYHGIPELKVDQLKSNWVEWETPDLWYELPDGSVIVIDEAQGTFGTDVRGRVEKVTRFEKHRHHGWDVHIITQHPSLICSPVRKLVGKHINFIRPYGRTKGIFRHEYEMCIDRPENRSNFKMAQERKIEFDSHYFGLYKSSTVHTHKKITPSYYKAIPFIAAAILIPILFLAGGFWYVIKSKSSDSDALMHSQPEPKVSEPKTQVAQSSLASTPGRVVQPVQEYVQQYKPRIADVESSAPRYDETNKARDFPRPTCMASTDVRMLLSAKSRGLNTGTFNGEDTVCQCYSQQATRMTTSFDFCMSVVQNGYFDDTKQQPAYATPAGLSSTRSLESRDGPQRGLAAVDQSAQAQKVSRFNIIPDTSRTQRTIK</sequence>
<feature type="region of interest" description="Disordered" evidence="1">
    <location>
        <begin position="407"/>
        <end position="435"/>
    </location>
</feature>
<reference evidence="4 6" key="1">
    <citation type="submission" date="2015-09" db="EMBL/GenBank/DDBJ databases">
        <title>Genome announcement of multiple Pseudomonas syringae strains.</title>
        <authorList>
            <person name="Thakur S."/>
            <person name="Wang P.W."/>
            <person name="Gong Y."/>
            <person name="Weir B.S."/>
            <person name="Guttman D.S."/>
        </authorList>
    </citation>
    <scope>NUCLEOTIDE SEQUENCE [LARGE SCALE GENOMIC DNA]</scope>
    <source>
        <strain evidence="4 6">ICMP4455</strain>
    </source>
</reference>
<evidence type="ECO:0000313" key="7">
    <source>
        <dbReference type="Proteomes" id="UP000272627"/>
    </source>
</evidence>
<dbReference type="Pfam" id="PF05707">
    <property type="entry name" value="Zot"/>
    <property type="match status" value="1"/>
</dbReference>
<dbReference type="EMBL" id="RBOA01000410">
    <property type="protein sequence ID" value="RML96390.1"/>
    <property type="molecule type" value="Genomic_DNA"/>
</dbReference>
<proteinExistence type="predicted"/>
<accession>A0A0P9Q340</accession>
<evidence type="ECO:0000313" key="6">
    <source>
        <dbReference type="Proteomes" id="UP000050490"/>
    </source>
</evidence>
<dbReference type="Proteomes" id="UP000050490">
    <property type="component" value="Unassembled WGS sequence"/>
</dbReference>
<evidence type="ECO:0000313" key="4">
    <source>
        <dbReference type="EMBL" id="KPX21654.1"/>
    </source>
</evidence>
<dbReference type="InterPro" id="IPR008900">
    <property type="entry name" value="Zot_N"/>
</dbReference>
<keyword evidence="2" id="KW-0812">Transmembrane</keyword>
<evidence type="ECO:0000259" key="3">
    <source>
        <dbReference type="Pfam" id="PF05707"/>
    </source>
</evidence>
<protein>
    <submittedName>
        <fullName evidence="4">Zonular occludens toxin</fullName>
    </submittedName>
</protein>
<evidence type="ECO:0000256" key="1">
    <source>
        <dbReference type="SAM" id="MobiDB-lite"/>
    </source>
</evidence>